<gene>
    <name evidence="1" type="ORF">FEF09_29705</name>
</gene>
<dbReference type="InterPro" id="IPR017853">
    <property type="entry name" value="GH"/>
</dbReference>
<name>A0A5C6LJ83_9BACT</name>
<dbReference type="Proteomes" id="UP000318815">
    <property type="component" value="Unassembled WGS sequence"/>
</dbReference>
<evidence type="ECO:0000313" key="1">
    <source>
        <dbReference type="EMBL" id="TWV89886.1"/>
    </source>
</evidence>
<dbReference type="AlphaFoldDB" id="A0A5C6LJ83"/>
<protein>
    <submittedName>
        <fullName evidence="1">Uncharacterized protein</fullName>
    </submittedName>
</protein>
<organism evidence="1 2">
    <name type="scientific">Chitinophaga pinensis</name>
    <dbReference type="NCBI Taxonomy" id="79329"/>
    <lineage>
        <taxon>Bacteria</taxon>
        <taxon>Pseudomonadati</taxon>
        <taxon>Bacteroidota</taxon>
        <taxon>Chitinophagia</taxon>
        <taxon>Chitinophagales</taxon>
        <taxon>Chitinophagaceae</taxon>
        <taxon>Chitinophaga</taxon>
    </lineage>
</organism>
<dbReference type="OrthoDB" id="9801077at2"/>
<dbReference type="SUPFAM" id="SSF51445">
    <property type="entry name" value="(Trans)glycosidases"/>
    <property type="match status" value="1"/>
</dbReference>
<sequence>MLFVNDQLRSPSPDAWVGADMTDVHSYPLPRNPEHQAGKAMVLGEFGGIGVPVEGHLWNDLVAGWGYDGVVTPLMMQKQYTAMVDSLKVLEELGLSASIYTQPFDVESEQNGIMTYDRSIIKLPVAVIRNIHQKLWPTTANYVVATKGFSAVVADTINKSYAVVLEEFNKGRKDSAFLRKVALMAQKIAICKLQQERRMNI</sequence>
<evidence type="ECO:0000313" key="2">
    <source>
        <dbReference type="Proteomes" id="UP000318815"/>
    </source>
</evidence>
<dbReference type="Gene3D" id="3.20.20.80">
    <property type="entry name" value="Glycosidases"/>
    <property type="match status" value="1"/>
</dbReference>
<reference evidence="1 2" key="1">
    <citation type="submission" date="2019-08" db="EMBL/GenBank/DDBJ databases">
        <title>Whole genome sequencing of chitin degrading bacteria Chitinophaga pinensis YS16.</title>
        <authorList>
            <person name="Singh R.P."/>
            <person name="Manchanda G."/>
            <person name="Maurya I.K."/>
            <person name="Joshi N.K."/>
            <person name="Srivastava A.K."/>
        </authorList>
    </citation>
    <scope>NUCLEOTIDE SEQUENCE [LARGE SCALE GENOMIC DNA]</scope>
    <source>
        <strain evidence="1 2">YS-16</strain>
    </source>
</reference>
<keyword evidence="2" id="KW-1185">Reference proteome</keyword>
<dbReference type="RefSeq" id="WP_146308466.1">
    <property type="nucleotide sequence ID" value="NZ_VOHS01000085.1"/>
</dbReference>
<proteinExistence type="predicted"/>
<accession>A0A5C6LJ83</accession>
<comment type="caution">
    <text evidence="1">The sequence shown here is derived from an EMBL/GenBank/DDBJ whole genome shotgun (WGS) entry which is preliminary data.</text>
</comment>
<dbReference type="EMBL" id="VOHS01000085">
    <property type="protein sequence ID" value="TWV89886.1"/>
    <property type="molecule type" value="Genomic_DNA"/>
</dbReference>